<comment type="subcellular location">
    <subcellularLocation>
        <location evidence="1">Membrane</location>
        <topology evidence="1">Multi-pass membrane protein</topology>
    </subcellularLocation>
</comment>
<dbReference type="InterPro" id="IPR011701">
    <property type="entry name" value="MFS"/>
</dbReference>
<name>A0A9Q8Z0G6_CURCL</name>
<dbReference type="PANTHER" id="PTHR11360:SF287">
    <property type="entry name" value="MFS MONOCARBOXYLATE TRANSPORTER"/>
    <property type="match status" value="1"/>
</dbReference>
<feature type="transmembrane region" description="Helical" evidence="4">
    <location>
        <begin position="303"/>
        <end position="322"/>
    </location>
</feature>
<comment type="similarity">
    <text evidence="2">Belongs to the major facilitator superfamily. Monocarboxylate porter (TC 2.A.1.13) family.</text>
</comment>
<keyword evidence="4" id="KW-0472">Membrane</keyword>
<evidence type="ECO:0000313" key="5">
    <source>
        <dbReference type="EMBL" id="USP73514.1"/>
    </source>
</evidence>
<organism evidence="5 6">
    <name type="scientific">Curvularia clavata</name>
    <dbReference type="NCBI Taxonomy" id="95742"/>
    <lineage>
        <taxon>Eukaryota</taxon>
        <taxon>Fungi</taxon>
        <taxon>Dikarya</taxon>
        <taxon>Ascomycota</taxon>
        <taxon>Pezizomycotina</taxon>
        <taxon>Dothideomycetes</taxon>
        <taxon>Pleosporomycetidae</taxon>
        <taxon>Pleosporales</taxon>
        <taxon>Pleosporineae</taxon>
        <taxon>Pleosporaceae</taxon>
        <taxon>Curvularia</taxon>
    </lineage>
</organism>
<keyword evidence="4" id="KW-1133">Transmembrane helix</keyword>
<dbReference type="InterPro" id="IPR036259">
    <property type="entry name" value="MFS_trans_sf"/>
</dbReference>
<accession>A0A9Q8Z0G6</accession>
<feature type="transmembrane region" description="Helical" evidence="4">
    <location>
        <begin position="397"/>
        <end position="413"/>
    </location>
</feature>
<dbReference type="Pfam" id="PF07690">
    <property type="entry name" value="MFS_1"/>
    <property type="match status" value="1"/>
</dbReference>
<feature type="transmembrane region" description="Helical" evidence="4">
    <location>
        <begin position="31"/>
        <end position="53"/>
    </location>
</feature>
<feature type="transmembrane region" description="Helical" evidence="4">
    <location>
        <begin position="127"/>
        <end position="149"/>
    </location>
</feature>
<dbReference type="Gene3D" id="1.20.1250.20">
    <property type="entry name" value="MFS general substrate transporter like domains"/>
    <property type="match status" value="2"/>
</dbReference>
<feature type="transmembrane region" description="Helical" evidence="4">
    <location>
        <begin position="237"/>
        <end position="258"/>
    </location>
</feature>
<feature type="transmembrane region" description="Helical" evidence="4">
    <location>
        <begin position="73"/>
        <end position="91"/>
    </location>
</feature>
<keyword evidence="6" id="KW-1185">Reference proteome</keyword>
<dbReference type="EMBL" id="CP089274">
    <property type="protein sequence ID" value="USP73514.1"/>
    <property type="molecule type" value="Genomic_DNA"/>
</dbReference>
<feature type="transmembrane region" description="Helical" evidence="4">
    <location>
        <begin position="328"/>
        <end position="349"/>
    </location>
</feature>
<reference evidence="5" key="1">
    <citation type="submission" date="2021-12" db="EMBL/GenBank/DDBJ databases">
        <title>Curvularia clavata genome.</title>
        <authorList>
            <person name="Cao Y."/>
        </authorList>
    </citation>
    <scope>NUCLEOTIDE SEQUENCE</scope>
    <source>
        <strain evidence="5">Yc1106</strain>
    </source>
</reference>
<dbReference type="SUPFAM" id="SSF103473">
    <property type="entry name" value="MFS general substrate transporter"/>
    <property type="match status" value="1"/>
</dbReference>
<evidence type="ECO:0000256" key="4">
    <source>
        <dbReference type="SAM" id="Phobius"/>
    </source>
</evidence>
<dbReference type="PANTHER" id="PTHR11360">
    <property type="entry name" value="MONOCARBOXYLATE TRANSPORTER"/>
    <property type="match status" value="1"/>
</dbReference>
<dbReference type="InterPro" id="IPR050327">
    <property type="entry name" value="Proton-linked_MCT"/>
</dbReference>
<evidence type="ECO:0000256" key="2">
    <source>
        <dbReference type="ARBA" id="ARBA00006727"/>
    </source>
</evidence>
<gene>
    <name evidence="5" type="ORF">yc1106_00788</name>
</gene>
<dbReference type="GO" id="GO:0022857">
    <property type="term" value="F:transmembrane transporter activity"/>
    <property type="evidence" value="ECO:0007669"/>
    <property type="project" value="InterPro"/>
</dbReference>
<feature type="transmembrane region" description="Helical" evidence="4">
    <location>
        <begin position="270"/>
        <end position="291"/>
    </location>
</feature>
<dbReference type="VEuPathDB" id="FungiDB:yc1106_00788"/>
<dbReference type="OrthoDB" id="2213137at2759"/>
<dbReference type="Proteomes" id="UP001056012">
    <property type="component" value="Chromosome 1"/>
</dbReference>
<proteinExistence type="inferred from homology"/>
<evidence type="ECO:0000313" key="6">
    <source>
        <dbReference type="Proteomes" id="UP001056012"/>
    </source>
</evidence>
<feature type="region of interest" description="Disordered" evidence="3">
    <location>
        <begin position="1"/>
        <end position="23"/>
    </location>
</feature>
<feature type="transmembrane region" description="Helical" evidence="4">
    <location>
        <begin position="420"/>
        <end position="438"/>
    </location>
</feature>
<feature type="transmembrane region" description="Helical" evidence="4">
    <location>
        <begin position="161"/>
        <end position="184"/>
    </location>
</feature>
<evidence type="ECO:0000256" key="1">
    <source>
        <dbReference type="ARBA" id="ARBA00004141"/>
    </source>
</evidence>
<evidence type="ECO:0000256" key="3">
    <source>
        <dbReference type="SAM" id="MobiDB-lite"/>
    </source>
</evidence>
<feature type="transmembrane region" description="Helical" evidence="4">
    <location>
        <begin position="361"/>
        <end position="385"/>
    </location>
</feature>
<dbReference type="AlphaFoldDB" id="A0A9Q8Z0G6"/>
<feature type="transmembrane region" description="Helical" evidence="4">
    <location>
        <begin position="196"/>
        <end position="216"/>
    </location>
</feature>
<dbReference type="GO" id="GO:0016020">
    <property type="term" value="C:membrane"/>
    <property type="evidence" value="ECO:0007669"/>
    <property type="project" value="UniProtKB-SubCell"/>
</dbReference>
<keyword evidence="4" id="KW-0812">Transmembrane</keyword>
<feature type="compositionally biased region" description="Basic and acidic residues" evidence="3">
    <location>
        <begin position="1"/>
        <end position="12"/>
    </location>
</feature>
<protein>
    <submittedName>
        <fullName evidence="5">MFS general substrate transporter</fullName>
    </submittedName>
</protein>
<feature type="transmembrane region" description="Helical" evidence="4">
    <location>
        <begin position="103"/>
        <end position="121"/>
    </location>
</feature>
<sequence>MPESKELSRDCSPDNISEELSQLPPKDGGKAAWLFLAAAFVVEVLTIGFSFSFGRFQDYFSTTEPFAGSSNTAVIGVLNQGLIFIALPLVIHLARRKPQWARWMATGGLFSSFIATIASSFCTSVTQLIGTQGVLLGISGSFAFCPLLVFADQWFEKRKGLAFGIIGSGAGLGGLFLPIMINALLNSTGYATTMRVWAGILAGVGMPLAYFVRPRLPPSATEMKPFWNLRAVRSRFFLLNALATLIQAAGYYLPGIYLPTYTRETFGTSTWLSTLSLMLLNLSAMIGLIIMGHLTDRFNSRTCIFISSLGATISVFLFWGLAVHISLVYIFAIFFGLFSGSFPAVWPAVMRETARRGESRGFGYVDTLMIYSLLCVGRGVGNIVSGPLSEVLVKGKPWEGMAIGMAIFVSLVPSLDIKRLVAAILAAIGLAGTYLSLIRISSQDDEFIDGWQELGTQEFVRSLAPRMHYVIALTSMSITTMWPPVTLDWADAFWAGSLKAIHWISILWLTQEAPWEIAPTIWAYVAASIGIGSSYHTVAGSFSIFQTSTRAVIALLSLYQTVDFLPTAEKGRALLGLFALWPASSHELGQRKAKAITETTCELDYEDLRRKDLALYFYRLMLELARIKNPSQRIEKGNND</sequence>